<dbReference type="EMBL" id="JAHRIQ010081338">
    <property type="protein sequence ID" value="MEQ2246951.1"/>
    <property type="molecule type" value="Genomic_DNA"/>
</dbReference>
<feature type="region of interest" description="Disordered" evidence="1">
    <location>
        <begin position="383"/>
        <end position="408"/>
    </location>
</feature>
<feature type="region of interest" description="Disordered" evidence="1">
    <location>
        <begin position="119"/>
        <end position="142"/>
    </location>
</feature>
<evidence type="ECO:0008006" key="4">
    <source>
        <dbReference type="Google" id="ProtNLM"/>
    </source>
</evidence>
<feature type="region of interest" description="Disordered" evidence="1">
    <location>
        <begin position="39"/>
        <end position="69"/>
    </location>
</feature>
<sequence length="905" mass="100864">MDDLDHSIHIAEYDWSTFYDDSEKCNLLQASLAYPDDFSLSDSEDSGNFNTGQQETKRSAASNTGEKSCTVGTQLPEQFVQSDAMCMKQVEISVSCPERNAISTESAHKEITQEILVETSASSPNTQQMDPLSNYNSGGREMLSKDGAAQMKIDLKSTKKPDLLSCKQAAPSVSQPDPTGTAEKERWFVTVNDNQARRPGRSTSVKKKLKQKKPAEGENVENADIKQEHEESKDINSNKNKESGDLTEKLIVSQAVAVMNSDKCEPGSSTDTSYDSFSPSPTVLECLLCSELQDGAEFSSTGSWDSESYLSTAESVEEAQLPLQDRLTKHPPLQCALSPTCDSRDFSFALSCDATAANFEGYNTPEPIFTPLSAKMLHENFTSGNEKCSDTHPPPLPPGSSQKDQLSPLPAPDLTLTLCSAADSPETFAKAAGQGQVYAISAFWDEVEKLTINDILQVRMGRSSRLIEETVMPNACGHPTNPSHLVDTIDNTLMDTFDTADSDYFTQPDESKPDQSVGEFSTLDFEEETWQLVHASRNSSPDLHNKNQQSDYSFLLDEDSSTDSEGRETPIILDQSFDCEDLQRLISCMRKMTKSRSMYNVQYVNTEDLPSLPVLSVDKTDLPLHRHQPLEAVLSHTDFQDYRISFPEIFEYFSTEYDNNTQSQFLTVHDAKEIVVSPVFHSPLYTFREDPSSFLLQCRTEKPIPIFSCSRPTVRDLTFPNANVFLSADHEEVDKVSPMRLVSHLFIQASPHRSSGAEGVGRSHCWKCFLSLRKIRFPDKGSICCSESGTWSFPVETKEIRNGRQNQALTLLSDGRVCLDFRELEERQTILETTWITKREGIFSRVKQSDMCLVCIAFASWVLSSSNPDPADAWKTALLANVSALSAIQYLRQYMKSKNPPIDDL</sequence>
<keyword evidence="3" id="KW-1185">Reference proteome</keyword>
<dbReference type="PANTHER" id="PTHR47282:SF1">
    <property type="entry name" value="PGC-1 AND ERR-INDUCED REGULATOR IN MUSCLE PROTEIN 1"/>
    <property type="match status" value="1"/>
</dbReference>
<reference evidence="2 3" key="1">
    <citation type="submission" date="2021-06" db="EMBL/GenBank/DDBJ databases">
        <authorList>
            <person name="Palmer J.M."/>
        </authorList>
    </citation>
    <scope>NUCLEOTIDE SEQUENCE [LARGE SCALE GENOMIC DNA]</scope>
    <source>
        <strain evidence="3">if_2019</strain>
        <tissue evidence="2">Muscle</tissue>
    </source>
</reference>
<evidence type="ECO:0000313" key="2">
    <source>
        <dbReference type="EMBL" id="MEQ2246951.1"/>
    </source>
</evidence>
<dbReference type="Proteomes" id="UP001482620">
    <property type="component" value="Unassembled WGS sequence"/>
</dbReference>
<proteinExistence type="predicted"/>
<evidence type="ECO:0000256" key="1">
    <source>
        <dbReference type="SAM" id="MobiDB-lite"/>
    </source>
</evidence>
<accession>A0ABV0URT3</accession>
<dbReference type="InterPro" id="IPR043442">
    <property type="entry name" value="Perm1"/>
</dbReference>
<evidence type="ECO:0000313" key="3">
    <source>
        <dbReference type="Proteomes" id="UP001482620"/>
    </source>
</evidence>
<feature type="region of interest" description="Disordered" evidence="1">
    <location>
        <begin position="162"/>
        <end position="246"/>
    </location>
</feature>
<dbReference type="PANTHER" id="PTHR47282">
    <property type="entry name" value="PGC-1 AND ERR-INDUCED REGULATOR IN MUSCLE PROTEIN 1"/>
    <property type="match status" value="1"/>
</dbReference>
<name>A0ABV0URT3_9TELE</name>
<protein>
    <recommendedName>
        <fullName evidence="4">PGC-1 and ERR-induced regulator in muscle protein 1</fullName>
    </recommendedName>
</protein>
<feature type="compositionally biased region" description="Basic residues" evidence="1">
    <location>
        <begin position="198"/>
        <end position="212"/>
    </location>
</feature>
<feature type="compositionally biased region" description="Polar residues" evidence="1">
    <location>
        <begin position="119"/>
        <end position="137"/>
    </location>
</feature>
<organism evidence="2 3">
    <name type="scientific">Ilyodon furcidens</name>
    <name type="common">goldbreast splitfin</name>
    <dbReference type="NCBI Taxonomy" id="33524"/>
    <lineage>
        <taxon>Eukaryota</taxon>
        <taxon>Metazoa</taxon>
        <taxon>Chordata</taxon>
        <taxon>Craniata</taxon>
        <taxon>Vertebrata</taxon>
        <taxon>Euteleostomi</taxon>
        <taxon>Actinopterygii</taxon>
        <taxon>Neopterygii</taxon>
        <taxon>Teleostei</taxon>
        <taxon>Neoteleostei</taxon>
        <taxon>Acanthomorphata</taxon>
        <taxon>Ovalentaria</taxon>
        <taxon>Atherinomorphae</taxon>
        <taxon>Cyprinodontiformes</taxon>
        <taxon>Goodeidae</taxon>
        <taxon>Ilyodon</taxon>
    </lineage>
</organism>
<comment type="caution">
    <text evidence="2">The sequence shown here is derived from an EMBL/GenBank/DDBJ whole genome shotgun (WGS) entry which is preliminary data.</text>
</comment>
<feature type="compositionally biased region" description="Basic and acidic residues" evidence="1">
    <location>
        <begin position="223"/>
        <end position="246"/>
    </location>
</feature>
<feature type="compositionally biased region" description="Polar residues" evidence="1">
    <location>
        <begin position="46"/>
        <end position="69"/>
    </location>
</feature>
<gene>
    <name evidence="2" type="ORF">ILYODFUR_004393</name>
</gene>